<evidence type="ECO:0000256" key="5">
    <source>
        <dbReference type="ARBA" id="ARBA00022840"/>
    </source>
</evidence>
<evidence type="ECO:0000256" key="8">
    <source>
        <dbReference type="SAM" id="Coils"/>
    </source>
</evidence>
<dbReference type="OrthoDB" id="2020972at2759"/>
<dbReference type="PANTHER" id="PTHR45797:SF1">
    <property type="entry name" value="HELICASE ARIP4"/>
    <property type="match status" value="1"/>
</dbReference>
<evidence type="ECO:0000256" key="2">
    <source>
        <dbReference type="ARBA" id="ARBA00007025"/>
    </source>
</evidence>
<feature type="coiled-coil region" evidence="8">
    <location>
        <begin position="80"/>
        <end position="107"/>
    </location>
</feature>
<keyword evidence="3" id="KW-0547">Nucleotide-binding</keyword>
<dbReference type="Pfam" id="PF00176">
    <property type="entry name" value="SNF2-rel_dom"/>
    <property type="match status" value="1"/>
</dbReference>
<keyword evidence="7" id="KW-0539">Nucleus</keyword>
<gene>
    <name evidence="10" type="ORF">DICVIV_08525</name>
</gene>
<dbReference type="InterPro" id="IPR027417">
    <property type="entry name" value="P-loop_NTPase"/>
</dbReference>
<evidence type="ECO:0000256" key="6">
    <source>
        <dbReference type="ARBA" id="ARBA00023125"/>
    </source>
</evidence>
<dbReference type="STRING" id="29172.A0A0D8XSU0"/>
<dbReference type="GO" id="GO:0003677">
    <property type="term" value="F:DNA binding"/>
    <property type="evidence" value="ECO:0007669"/>
    <property type="project" value="UniProtKB-KW"/>
</dbReference>
<dbReference type="EMBL" id="KN716408">
    <property type="protein sequence ID" value="KJH45446.1"/>
    <property type="molecule type" value="Genomic_DNA"/>
</dbReference>
<dbReference type="GO" id="GO:0005524">
    <property type="term" value="F:ATP binding"/>
    <property type="evidence" value="ECO:0007669"/>
    <property type="project" value="UniProtKB-KW"/>
</dbReference>
<evidence type="ECO:0000256" key="3">
    <source>
        <dbReference type="ARBA" id="ARBA00022741"/>
    </source>
</evidence>
<dbReference type="SUPFAM" id="SSF52540">
    <property type="entry name" value="P-loop containing nucleoside triphosphate hydrolases"/>
    <property type="match status" value="1"/>
</dbReference>
<comment type="subcellular location">
    <subcellularLocation>
        <location evidence="1">Nucleus</location>
    </subcellularLocation>
</comment>
<accession>A0A0D8XSU0</accession>
<sequence>MSARGSLKLSINLNRGISSTSECNRIISDEKEDEFLREESSDTNKSSMGMSGLLNVRIPTGTKAQKRKHIQTNFDNMLVNESSLDAQRKEKARLERLERQKKAFGETDHIQQVAAMLPKSVAPLPVLDVFEPEVICLIGDSPHQQVDSKKNCSFSDGTCKSTASVSKVEPEIIELSSGDEDEKNDCHDHTQQILPYRVISDQDGCFREEKSCEIPYEMKIHVLQIDQENMEKQHQMERQRMKKIRNSHDLEKIELTTTGRLLVNAGHGPEDPDVHVCPHLTHILQPHQLGGVRFMYDNIIESLSEFDTSPGFGCILAHSMGLGKTIQVITFIEVFLRVTRAKKVLIIVPINTIQNWMNEFEKWTPRLLKTGEYGRHFEVFLLGDSVKTFDRRLNLIEEWSRRGGVLLIGYEMFRLLIRTTQPKKSRKPKPKNTHN</sequence>
<dbReference type="InterPro" id="IPR000330">
    <property type="entry name" value="SNF2_N"/>
</dbReference>
<feature type="domain" description="SNF2 N-terminal" evidence="9">
    <location>
        <begin position="287"/>
        <end position="413"/>
    </location>
</feature>
<dbReference type="PANTHER" id="PTHR45797">
    <property type="entry name" value="RAD54-LIKE"/>
    <property type="match status" value="1"/>
</dbReference>
<proteinExistence type="inferred from homology"/>
<evidence type="ECO:0000313" key="11">
    <source>
        <dbReference type="Proteomes" id="UP000053766"/>
    </source>
</evidence>
<dbReference type="GO" id="GO:0005634">
    <property type="term" value="C:nucleus"/>
    <property type="evidence" value="ECO:0007669"/>
    <property type="project" value="UniProtKB-SubCell"/>
</dbReference>
<evidence type="ECO:0000256" key="7">
    <source>
        <dbReference type="ARBA" id="ARBA00023242"/>
    </source>
</evidence>
<dbReference type="Proteomes" id="UP000053766">
    <property type="component" value="Unassembled WGS sequence"/>
</dbReference>
<reference evidence="11" key="2">
    <citation type="journal article" date="2016" name="Sci. Rep.">
        <title>Dictyocaulus viviparus genome, variome and transcriptome elucidate lungworm biology and support future intervention.</title>
        <authorList>
            <person name="McNulty S.N."/>
            <person name="Strube C."/>
            <person name="Rosa B.A."/>
            <person name="Martin J.C."/>
            <person name="Tyagi R."/>
            <person name="Choi Y.J."/>
            <person name="Wang Q."/>
            <person name="Hallsworth Pepin K."/>
            <person name="Zhang X."/>
            <person name="Ozersky P."/>
            <person name="Wilson R.K."/>
            <person name="Sternberg P.W."/>
            <person name="Gasser R.B."/>
            <person name="Mitreva M."/>
        </authorList>
    </citation>
    <scope>NUCLEOTIDE SEQUENCE [LARGE SCALE GENOMIC DNA]</scope>
    <source>
        <strain evidence="11">HannoverDv2000</strain>
    </source>
</reference>
<evidence type="ECO:0000259" key="9">
    <source>
        <dbReference type="Pfam" id="PF00176"/>
    </source>
</evidence>
<keyword evidence="11" id="KW-1185">Reference proteome</keyword>
<dbReference type="InterPro" id="IPR038718">
    <property type="entry name" value="SNF2-like_sf"/>
</dbReference>
<keyword evidence="8" id="KW-0175">Coiled coil</keyword>
<keyword evidence="5" id="KW-0067">ATP-binding</keyword>
<keyword evidence="4" id="KW-0378">Hydrolase</keyword>
<reference evidence="10 11" key="1">
    <citation type="submission" date="2013-11" db="EMBL/GenBank/DDBJ databases">
        <title>Draft genome of the bovine lungworm Dictyocaulus viviparus.</title>
        <authorList>
            <person name="Mitreva M."/>
        </authorList>
    </citation>
    <scope>NUCLEOTIDE SEQUENCE [LARGE SCALE GENOMIC DNA]</scope>
    <source>
        <strain evidence="10 11">HannoverDv2000</strain>
    </source>
</reference>
<dbReference type="AlphaFoldDB" id="A0A0D8XSU0"/>
<dbReference type="GO" id="GO:0004386">
    <property type="term" value="F:helicase activity"/>
    <property type="evidence" value="ECO:0007669"/>
    <property type="project" value="UniProtKB-KW"/>
</dbReference>
<keyword evidence="4" id="KW-0347">Helicase</keyword>
<dbReference type="GO" id="GO:0016887">
    <property type="term" value="F:ATP hydrolysis activity"/>
    <property type="evidence" value="ECO:0007669"/>
    <property type="project" value="InterPro"/>
</dbReference>
<dbReference type="InterPro" id="IPR044574">
    <property type="entry name" value="ARIP4-like"/>
</dbReference>
<evidence type="ECO:0000256" key="4">
    <source>
        <dbReference type="ARBA" id="ARBA00022806"/>
    </source>
</evidence>
<organism evidence="10 11">
    <name type="scientific">Dictyocaulus viviparus</name>
    <name type="common">Bovine lungworm</name>
    <dbReference type="NCBI Taxonomy" id="29172"/>
    <lineage>
        <taxon>Eukaryota</taxon>
        <taxon>Metazoa</taxon>
        <taxon>Ecdysozoa</taxon>
        <taxon>Nematoda</taxon>
        <taxon>Chromadorea</taxon>
        <taxon>Rhabditida</taxon>
        <taxon>Rhabditina</taxon>
        <taxon>Rhabditomorpha</taxon>
        <taxon>Strongyloidea</taxon>
        <taxon>Metastrongylidae</taxon>
        <taxon>Dictyocaulus</taxon>
    </lineage>
</organism>
<keyword evidence="6" id="KW-0238">DNA-binding</keyword>
<comment type="similarity">
    <text evidence="2">Belongs to the SNF2/RAD54 helicase family.</text>
</comment>
<evidence type="ECO:0000313" key="10">
    <source>
        <dbReference type="EMBL" id="KJH45446.1"/>
    </source>
</evidence>
<dbReference type="Gene3D" id="3.40.50.10810">
    <property type="entry name" value="Tandem AAA-ATPase domain"/>
    <property type="match status" value="1"/>
</dbReference>
<protein>
    <recommendedName>
        <fullName evidence="9">SNF2 N-terminal domain-containing protein</fullName>
    </recommendedName>
</protein>
<evidence type="ECO:0000256" key="1">
    <source>
        <dbReference type="ARBA" id="ARBA00004123"/>
    </source>
</evidence>
<name>A0A0D8XSU0_DICVI</name>